<proteinExistence type="predicted"/>
<evidence type="ECO:0000313" key="1">
    <source>
        <dbReference type="EMBL" id="MBL0418995.1"/>
    </source>
</evidence>
<protein>
    <submittedName>
        <fullName evidence="1">Uncharacterized protein</fullName>
    </submittedName>
</protein>
<gene>
    <name evidence="1" type="ORF">JI739_01425</name>
</gene>
<name>A0A936ZQ83_9BURK</name>
<reference evidence="1" key="1">
    <citation type="submission" date="2021-01" db="EMBL/GenBank/DDBJ databases">
        <title>Ramlibacter sp. strain AW1 16S ribosomal RNA gene Genome sequencing and assembly.</title>
        <authorList>
            <person name="Kang M."/>
        </authorList>
    </citation>
    <scope>NUCLEOTIDE SEQUENCE</scope>
    <source>
        <strain evidence="1">AW1</strain>
    </source>
</reference>
<dbReference type="Pfam" id="PF20181">
    <property type="entry name" value="DUF6544"/>
    <property type="match status" value="1"/>
</dbReference>
<dbReference type="EMBL" id="JAEQNA010000001">
    <property type="protein sequence ID" value="MBL0418995.1"/>
    <property type="molecule type" value="Genomic_DNA"/>
</dbReference>
<dbReference type="Proteomes" id="UP000613011">
    <property type="component" value="Unassembled WGS sequence"/>
</dbReference>
<sequence length="282" mass="31569">MRFGWRLGALALPVALGWQLGRWAADRRVEQQARRELLSRAGDRVAHRFDPASVDGLPEAARRFFLFAIEPGTPLRTVVDIRMAGRLSLGSREDPRFLPMQARQVLAPPHGLLWQVRAGQGALRLAGSDAMVGGHSWTRFWLWHSWPVVRAGDDADHLRSSFGRVVAEAAFWSPAFLLPGPSVSWSAVDADTARATVTHGSLTQEVEIRVDAQGQPLWVRMPRWSHANPDGVYRLQPFGGEVGDFRRVAGFQVPFRVDGGNFFGTPEYFPFYQARVLDFRVC</sequence>
<dbReference type="RefSeq" id="WP_201682056.1">
    <property type="nucleotide sequence ID" value="NZ_JAEQNA010000001.1"/>
</dbReference>
<organism evidence="1 2">
    <name type="scientific">Ramlibacter aurantiacus</name>
    <dbReference type="NCBI Taxonomy" id="2801330"/>
    <lineage>
        <taxon>Bacteria</taxon>
        <taxon>Pseudomonadati</taxon>
        <taxon>Pseudomonadota</taxon>
        <taxon>Betaproteobacteria</taxon>
        <taxon>Burkholderiales</taxon>
        <taxon>Comamonadaceae</taxon>
        <taxon>Ramlibacter</taxon>
    </lineage>
</organism>
<comment type="caution">
    <text evidence="1">The sequence shown here is derived from an EMBL/GenBank/DDBJ whole genome shotgun (WGS) entry which is preliminary data.</text>
</comment>
<dbReference type="AlphaFoldDB" id="A0A936ZQ83"/>
<keyword evidence="2" id="KW-1185">Reference proteome</keyword>
<dbReference type="InterPro" id="IPR046674">
    <property type="entry name" value="DUF6544"/>
</dbReference>
<evidence type="ECO:0000313" key="2">
    <source>
        <dbReference type="Proteomes" id="UP000613011"/>
    </source>
</evidence>
<accession>A0A936ZQ83</accession>